<proteinExistence type="predicted"/>
<keyword evidence="3" id="KW-0862">Zinc</keyword>
<organism evidence="4 5">
    <name type="scientific">Brassica carinata</name>
    <name type="common">Ethiopian mustard</name>
    <name type="synonym">Abyssinian cabbage</name>
    <dbReference type="NCBI Taxonomy" id="52824"/>
    <lineage>
        <taxon>Eukaryota</taxon>
        <taxon>Viridiplantae</taxon>
        <taxon>Streptophyta</taxon>
        <taxon>Embryophyta</taxon>
        <taxon>Tracheophyta</taxon>
        <taxon>Spermatophyta</taxon>
        <taxon>Magnoliopsida</taxon>
        <taxon>eudicotyledons</taxon>
        <taxon>Gunneridae</taxon>
        <taxon>Pentapetalae</taxon>
        <taxon>rosids</taxon>
        <taxon>malvids</taxon>
        <taxon>Brassicales</taxon>
        <taxon>Brassicaceae</taxon>
        <taxon>Brassiceae</taxon>
        <taxon>Brassica</taxon>
    </lineage>
</organism>
<evidence type="ECO:0000256" key="3">
    <source>
        <dbReference type="ARBA" id="ARBA00022833"/>
    </source>
</evidence>
<comment type="caution">
    <text evidence="4">The sequence shown here is derived from an EMBL/GenBank/DDBJ whole genome shotgun (WGS) entry which is preliminary data.</text>
</comment>
<evidence type="ECO:0000313" key="4">
    <source>
        <dbReference type="EMBL" id="KAG2332207.1"/>
    </source>
</evidence>
<evidence type="ECO:0000256" key="2">
    <source>
        <dbReference type="ARBA" id="ARBA00022771"/>
    </source>
</evidence>
<sequence>MSDIKQAEDAIARIKNSLGTSEDNSVALLIAYNWDESKIVNFWSFSSGAIISSLGLIHNPGVEIACELRQAPCGVCDRDTLCQRLGCLHSICCVCIEAHADTKIMNGEITIMCPIPCCGKMAASSLILSNLSLESSVIFKESLGSHFRASKAQVKSVFEHVGEPILARILRITCAIKGIALKLWRKKNSLLTSFLVVILFCHTFCEGSELSCAVQLGLANLYAAAFDMWGNIFKVYVSQSYP</sequence>
<evidence type="ECO:0000256" key="1">
    <source>
        <dbReference type="ARBA" id="ARBA00022723"/>
    </source>
</evidence>
<reference evidence="4 5" key="1">
    <citation type="submission" date="2020-02" db="EMBL/GenBank/DDBJ databases">
        <authorList>
            <person name="Ma Q."/>
            <person name="Huang Y."/>
            <person name="Song X."/>
            <person name="Pei D."/>
        </authorList>
    </citation>
    <scope>NUCLEOTIDE SEQUENCE [LARGE SCALE GENOMIC DNA]</scope>
    <source>
        <strain evidence="4">Sxm20200214</strain>
        <tissue evidence="4">Leaf</tissue>
    </source>
</reference>
<dbReference type="PROSITE" id="PS00518">
    <property type="entry name" value="ZF_RING_1"/>
    <property type="match status" value="1"/>
</dbReference>
<keyword evidence="2" id="KW-0863">Zinc-finger</keyword>
<dbReference type="OrthoDB" id="10595917at2759"/>
<name>A0A8X7WML5_BRACI</name>
<evidence type="ECO:0000313" key="5">
    <source>
        <dbReference type="Proteomes" id="UP000886595"/>
    </source>
</evidence>
<gene>
    <name evidence="4" type="ORF">Bca52824_003387</name>
</gene>
<dbReference type="InterPro" id="IPR017907">
    <property type="entry name" value="Znf_RING_CS"/>
</dbReference>
<dbReference type="EMBL" id="JAAMPC010000001">
    <property type="protein sequence ID" value="KAG2332207.1"/>
    <property type="molecule type" value="Genomic_DNA"/>
</dbReference>
<keyword evidence="1" id="KW-0479">Metal-binding</keyword>
<dbReference type="AlphaFoldDB" id="A0A8X7WML5"/>
<dbReference type="SUPFAM" id="SSF57850">
    <property type="entry name" value="RING/U-box"/>
    <property type="match status" value="1"/>
</dbReference>
<protein>
    <submittedName>
        <fullName evidence="4">Uncharacterized protein</fullName>
    </submittedName>
</protein>
<keyword evidence="5" id="KW-1185">Reference proteome</keyword>
<accession>A0A8X7WML5</accession>
<dbReference type="Proteomes" id="UP000886595">
    <property type="component" value="Unassembled WGS sequence"/>
</dbReference>
<dbReference type="GO" id="GO:0008270">
    <property type="term" value="F:zinc ion binding"/>
    <property type="evidence" value="ECO:0007669"/>
    <property type="project" value="UniProtKB-KW"/>
</dbReference>